<dbReference type="EMBL" id="PZJJ01000010">
    <property type="protein sequence ID" value="PTL39135.1"/>
    <property type="molecule type" value="Genomic_DNA"/>
</dbReference>
<evidence type="ECO:0000313" key="3">
    <source>
        <dbReference type="EMBL" id="PTL39135.1"/>
    </source>
</evidence>
<dbReference type="SMART" id="SM00448">
    <property type="entry name" value="REC"/>
    <property type="match status" value="1"/>
</dbReference>
<accession>A0A2T4U6Z0</accession>
<evidence type="ECO:0000313" key="4">
    <source>
        <dbReference type="Proteomes" id="UP000240509"/>
    </source>
</evidence>
<comment type="caution">
    <text evidence="3">The sequence shown here is derived from an EMBL/GenBank/DDBJ whole genome shotgun (WGS) entry which is preliminary data.</text>
</comment>
<feature type="modified residue" description="4-aspartylphosphate" evidence="1">
    <location>
        <position position="56"/>
    </location>
</feature>
<reference evidence="3 4" key="1">
    <citation type="submission" date="2018-03" db="EMBL/GenBank/DDBJ databases">
        <title>Alkalicoccus saliphilus sp. nov., isolated from a mineral pool.</title>
        <authorList>
            <person name="Zhao B."/>
        </authorList>
    </citation>
    <scope>NUCLEOTIDE SEQUENCE [LARGE SCALE GENOMIC DNA]</scope>
    <source>
        <strain evidence="3 4">6AG</strain>
    </source>
</reference>
<protein>
    <recommendedName>
        <fullName evidence="2">Response regulatory domain-containing protein</fullName>
    </recommendedName>
</protein>
<dbReference type="PANTHER" id="PTHR45526:SF1">
    <property type="entry name" value="TRANSCRIPTIONAL REGULATORY PROTEIN DCUR-RELATED"/>
    <property type="match status" value="1"/>
</dbReference>
<organism evidence="3 4">
    <name type="scientific">Alkalicoccus saliphilus</name>
    <dbReference type="NCBI Taxonomy" id="200989"/>
    <lineage>
        <taxon>Bacteria</taxon>
        <taxon>Bacillati</taxon>
        <taxon>Bacillota</taxon>
        <taxon>Bacilli</taxon>
        <taxon>Bacillales</taxon>
        <taxon>Bacillaceae</taxon>
        <taxon>Alkalicoccus</taxon>
    </lineage>
</organism>
<dbReference type="InterPro" id="IPR051271">
    <property type="entry name" value="2C-system_Tx_regulators"/>
</dbReference>
<name>A0A2T4U6Z0_9BACI</name>
<dbReference type="AlphaFoldDB" id="A0A2T4U6Z0"/>
<keyword evidence="4" id="KW-1185">Reference proteome</keyword>
<evidence type="ECO:0000259" key="2">
    <source>
        <dbReference type="PROSITE" id="PS50110"/>
    </source>
</evidence>
<dbReference type="InterPro" id="IPR001789">
    <property type="entry name" value="Sig_transdc_resp-reg_receiver"/>
</dbReference>
<gene>
    <name evidence="3" type="ORF">C6Y45_08125</name>
</gene>
<dbReference type="SUPFAM" id="SSF52172">
    <property type="entry name" value="CheY-like"/>
    <property type="match status" value="1"/>
</dbReference>
<keyword evidence="1" id="KW-0597">Phosphoprotein</keyword>
<feature type="domain" description="Response regulatory" evidence="2">
    <location>
        <begin position="5"/>
        <end position="121"/>
    </location>
</feature>
<dbReference type="PROSITE" id="PS50110">
    <property type="entry name" value="RESPONSE_REGULATORY"/>
    <property type="match status" value="1"/>
</dbReference>
<dbReference type="Proteomes" id="UP000240509">
    <property type="component" value="Unassembled WGS sequence"/>
</dbReference>
<dbReference type="OrthoDB" id="9759232at2"/>
<sequence>MQTIEVVIVEDDETAAAIYVEFINKIEGFSVPYIANSAEQALEMLKIKKPDLILLDVFLPDMNGIECMWEIRKNYNNIDFILITASNETDTVKEAIRGGAFSYIIKPVMMNRFLQTLDQYRQTFSQLSNENALD</sequence>
<dbReference type="RefSeq" id="WP_107584736.1">
    <property type="nucleotide sequence ID" value="NZ_PZJJ01000010.1"/>
</dbReference>
<proteinExistence type="predicted"/>
<dbReference type="GO" id="GO:0000156">
    <property type="term" value="F:phosphorelay response regulator activity"/>
    <property type="evidence" value="ECO:0007669"/>
    <property type="project" value="TreeGrafter"/>
</dbReference>
<dbReference type="InterPro" id="IPR011006">
    <property type="entry name" value="CheY-like_superfamily"/>
</dbReference>
<dbReference type="Pfam" id="PF00072">
    <property type="entry name" value="Response_reg"/>
    <property type="match status" value="1"/>
</dbReference>
<dbReference type="Gene3D" id="3.40.50.2300">
    <property type="match status" value="1"/>
</dbReference>
<dbReference type="PANTHER" id="PTHR45526">
    <property type="entry name" value="TRANSCRIPTIONAL REGULATORY PROTEIN DPIA"/>
    <property type="match status" value="1"/>
</dbReference>
<evidence type="ECO:0000256" key="1">
    <source>
        <dbReference type="PROSITE-ProRule" id="PRU00169"/>
    </source>
</evidence>